<name>B7GBC1_PHATC</name>
<sequence>MTTKSTPKDLIDLFPHSKLTPVATATTKPNYLLLHQLQHEINNNAETLSSTLGDGQHGHLFLVISETEYLEMTNGVPCIPPVQPPFDPVHAANTTAPQIVEANHQNNKRQKLFDLCHNAIKAFRNQLLEAIPIEYIKSLGHPTQGFNKFIIASGQVMDKCIITRIGYQIIEKTGLFDLASRDWHYKDEANKTLANFKKHFQKANKDLALTATSSSAGYHTTNQSTERGTAKLLSVPLNTYHNKNKSSVAPNTPPLASSPPFFPPDATADTGCTGHFLSTNIAHIHCQPTVPGINVVLPDGCRITSSHITELNIPLLPPAACTAHIFPGLSNGSLISIGQLFDHRCTATFTSDAVSIELNNTVVLRGGRSPCTRLWTLDSPVTPNLPATELHAPLNDKNFANHLGDHSGALSDRIAFVHASLFLPQLSTWCNAIDEGRLTTFPDITSAQVKRHPPHPKQSAETVVEHKEQTKLPAPKKLVCPACHNSVCTQSDLRKATYLFFEDGSGGKHALMLDIEAGWLTVKYIFEQLAAEVVFNVLGILPKLKLSPWNKTGPCVREFCNQKAVCRTLERQKADPAVSLICGQDIYNEVLEAAVKFNDRSRNTAANTAANA</sequence>
<dbReference type="AlphaFoldDB" id="B7GBC1"/>
<reference evidence="2" key="2">
    <citation type="submission" date="2008-08" db="EMBL/GenBank/DDBJ databases">
        <authorList>
            <consortium name="Diatom Consortium"/>
            <person name="Grigoriev I."/>
            <person name="Grimwood J."/>
            <person name="Kuo A."/>
            <person name="Otillar R.P."/>
            <person name="Salamov A."/>
            <person name="Detter J.C."/>
            <person name="Lindquist E."/>
            <person name="Shapiro H."/>
            <person name="Lucas S."/>
            <person name="Glavina del Rio T."/>
            <person name="Pitluck S."/>
            <person name="Rokhsar D."/>
            <person name="Bowler C."/>
        </authorList>
    </citation>
    <scope>GENOME REANNOTATION</scope>
    <source>
        <strain evidence="2">CCAP 1055/1</strain>
    </source>
</reference>
<protein>
    <submittedName>
        <fullName evidence="1">Uncharacterized protein</fullName>
    </submittedName>
</protein>
<dbReference type="Proteomes" id="UP000000759">
    <property type="component" value="Chromosome 23"/>
</dbReference>
<dbReference type="EMBL" id="CM000625">
    <property type="protein sequence ID" value="EEC44091.1"/>
    <property type="molecule type" value="Genomic_DNA"/>
</dbReference>
<accession>B7GBC1</accession>
<dbReference type="PaxDb" id="2850-Phatr40404"/>
<dbReference type="RefSeq" id="XP_002184342.1">
    <property type="nucleotide sequence ID" value="XM_002184306.1"/>
</dbReference>
<dbReference type="KEGG" id="pti:PHATRDRAFT_40404"/>
<gene>
    <name evidence="1" type="ORF">PHATRDRAFT_40404</name>
</gene>
<evidence type="ECO:0000313" key="2">
    <source>
        <dbReference type="Proteomes" id="UP000000759"/>
    </source>
</evidence>
<dbReference type="GeneID" id="7198298"/>
<reference evidence="1 2" key="1">
    <citation type="journal article" date="2008" name="Nature">
        <title>The Phaeodactylum genome reveals the evolutionary history of diatom genomes.</title>
        <authorList>
            <person name="Bowler C."/>
            <person name="Allen A.E."/>
            <person name="Badger J.H."/>
            <person name="Grimwood J."/>
            <person name="Jabbari K."/>
            <person name="Kuo A."/>
            <person name="Maheswari U."/>
            <person name="Martens C."/>
            <person name="Maumus F."/>
            <person name="Otillar R.P."/>
            <person name="Rayko E."/>
            <person name="Salamov A."/>
            <person name="Vandepoele K."/>
            <person name="Beszteri B."/>
            <person name="Gruber A."/>
            <person name="Heijde M."/>
            <person name="Katinka M."/>
            <person name="Mock T."/>
            <person name="Valentin K."/>
            <person name="Verret F."/>
            <person name="Berges J.A."/>
            <person name="Brownlee C."/>
            <person name="Cadoret J.P."/>
            <person name="Chiovitti A."/>
            <person name="Choi C.J."/>
            <person name="Coesel S."/>
            <person name="De Martino A."/>
            <person name="Detter J.C."/>
            <person name="Durkin C."/>
            <person name="Falciatore A."/>
            <person name="Fournet J."/>
            <person name="Haruta M."/>
            <person name="Huysman M.J."/>
            <person name="Jenkins B.D."/>
            <person name="Jiroutova K."/>
            <person name="Jorgensen R.E."/>
            <person name="Joubert Y."/>
            <person name="Kaplan A."/>
            <person name="Kroger N."/>
            <person name="Kroth P.G."/>
            <person name="La Roche J."/>
            <person name="Lindquist E."/>
            <person name="Lommer M."/>
            <person name="Martin-Jezequel V."/>
            <person name="Lopez P.J."/>
            <person name="Lucas S."/>
            <person name="Mangogna M."/>
            <person name="McGinnis K."/>
            <person name="Medlin L.K."/>
            <person name="Montsant A."/>
            <person name="Oudot-Le Secq M.P."/>
            <person name="Napoli C."/>
            <person name="Obornik M."/>
            <person name="Parker M.S."/>
            <person name="Petit J.L."/>
            <person name="Porcel B.M."/>
            <person name="Poulsen N."/>
            <person name="Robison M."/>
            <person name="Rychlewski L."/>
            <person name="Rynearson T.A."/>
            <person name="Schmutz J."/>
            <person name="Shapiro H."/>
            <person name="Siaut M."/>
            <person name="Stanley M."/>
            <person name="Sussman M.R."/>
            <person name="Taylor A.R."/>
            <person name="Vardi A."/>
            <person name="von Dassow P."/>
            <person name="Vyverman W."/>
            <person name="Willis A."/>
            <person name="Wyrwicz L.S."/>
            <person name="Rokhsar D.S."/>
            <person name="Weissenbach J."/>
            <person name="Armbrust E.V."/>
            <person name="Green B.R."/>
            <person name="Van de Peer Y."/>
            <person name="Grigoriev I.V."/>
        </authorList>
    </citation>
    <scope>NUCLEOTIDE SEQUENCE [LARGE SCALE GENOMIC DNA]</scope>
    <source>
        <strain evidence="1 2">CCAP 1055/1</strain>
    </source>
</reference>
<evidence type="ECO:0000313" key="1">
    <source>
        <dbReference type="EMBL" id="EEC44091.1"/>
    </source>
</evidence>
<dbReference type="InParanoid" id="B7GBC1"/>
<proteinExistence type="predicted"/>
<keyword evidence="2" id="KW-1185">Reference proteome</keyword>
<organism evidence="1 2">
    <name type="scientific">Phaeodactylum tricornutum (strain CCAP 1055/1)</name>
    <dbReference type="NCBI Taxonomy" id="556484"/>
    <lineage>
        <taxon>Eukaryota</taxon>
        <taxon>Sar</taxon>
        <taxon>Stramenopiles</taxon>
        <taxon>Ochrophyta</taxon>
        <taxon>Bacillariophyta</taxon>
        <taxon>Bacillariophyceae</taxon>
        <taxon>Bacillariophycidae</taxon>
        <taxon>Naviculales</taxon>
        <taxon>Phaeodactylaceae</taxon>
        <taxon>Phaeodactylum</taxon>
    </lineage>
</organism>